<dbReference type="InterPro" id="IPR006139">
    <property type="entry name" value="D-isomer_2_OHA_DH_cat_dom"/>
</dbReference>
<keyword evidence="2 3" id="KW-0560">Oxidoreductase</keyword>
<gene>
    <name evidence="6" type="ORF">ACFQY0_19075</name>
</gene>
<proteinExistence type="inferred from homology"/>
<dbReference type="InterPro" id="IPR029753">
    <property type="entry name" value="D-isomer_DH_CS"/>
</dbReference>
<dbReference type="InterPro" id="IPR036291">
    <property type="entry name" value="NAD(P)-bd_dom_sf"/>
</dbReference>
<dbReference type="Proteomes" id="UP001596472">
    <property type="component" value="Unassembled WGS sequence"/>
</dbReference>
<dbReference type="InterPro" id="IPR050223">
    <property type="entry name" value="D-isomer_2-hydroxyacid_DH"/>
</dbReference>
<feature type="domain" description="D-isomer specific 2-hydroxyacid dehydrogenase catalytic" evidence="4">
    <location>
        <begin position="20"/>
        <end position="316"/>
    </location>
</feature>
<dbReference type="Pfam" id="PF02826">
    <property type="entry name" value="2-Hacid_dh_C"/>
    <property type="match status" value="1"/>
</dbReference>
<keyword evidence="7" id="KW-1185">Reference proteome</keyword>
<evidence type="ECO:0000256" key="3">
    <source>
        <dbReference type="RuleBase" id="RU003719"/>
    </source>
</evidence>
<evidence type="ECO:0000256" key="1">
    <source>
        <dbReference type="ARBA" id="ARBA00005854"/>
    </source>
</evidence>
<evidence type="ECO:0000259" key="5">
    <source>
        <dbReference type="Pfam" id="PF02826"/>
    </source>
</evidence>
<dbReference type="RefSeq" id="WP_379715864.1">
    <property type="nucleotide sequence ID" value="NZ_JBHTBS010000014.1"/>
</dbReference>
<organism evidence="6 7">
    <name type="scientific">Haloferula chungangensis</name>
    <dbReference type="NCBI Taxonomy" id="1048331"/>
    <lineage>
        <taxon>Bacteria</taxon>
        <taxon>Pseudomonadati</taxon>
        <taxon>Verrucomicrobiota</taxon>
        <taxon>Verrucomicrobiia</taxon>
        <taxon>Verrucomicrobiales</taxon>
        <taxon>Verrucomicrobiaceae</taxon>
        <taxon>Haloferula</taxon>
    </lineage>
</organism>
<dbReference type="PANTHER" id="PTHR10996">
    <property type="entry name" value="2-HYDROXYACID DEHYDROGENASE-RELATED"/>
    <property type="match status" value="1"/>
</dbReference>
<dbReference type="InterPro" id="IPR006140">
    <property type="entry name" value="D-isomer_DH_NAD-bd"/>
</dbReference>
<evidence type="ECO:0000259" key="4">
    <source>
        <dbReference type="Pfam" id="PF00389"/>
    </source>
</evidence>
<sequence>MSSRILLTTTSYQDTPGSHHDLLESGGFEIVRERGPLSEARMLELAGEFDGFLCGDDAITQAVIDKSLPRLKVISKYGIGLDKIDVKYATEKRLPVLFTPGVNHTTVAEHTFGLLLGITKKIQSNAVAVQNGEWVAGWKKPVGNEIMGKTIGIIGLGRIGKEVAIRAKAFGMDIIAYDPFFDGAFSYKYGVKRCANMDEVLHNSDVVSLHCFLDDTTEGMINTSKIAEMRDNVVVLNCARGELVVVEDMLEALKSGKVGGYGADVLDAEPPAPNHPLIGAPNCIITSHIGSRTHESVNRQATRATNNLINFLKGDSDFIQANKF</sequence>
<dbReference type="Gene3D" id="3.40.50.720">
    <property type="entry name" value="NAD(P)-binding Rossmann-like Domain"/>
    <property type="match status" value="2"/>
</dbReference>
<dbReference type="EMBL" id="JBHTBS010000014">
    <property type="protein sequence ID" value="MFC7339304.1"/>
    <property type="molecule type" value="Genomic_DNA"/>
</dbReference>
<dbReference type="PANTHER" id="PTHR10996:SF283">
    <property type="entry name" value="GLYOXYLATE_HYDROXYPYRUVATE REDUCTASE B"/>
    <property type="match status" value="1"/>
</dbReference>
<dbReference type="Pfam" id="PF00389">
    <property type="entry name" value="2-Hacid_dh"/>
    <property type="match status" value="1"/>
</dbReference>
<dbReference type="PROSITE" id="PS00065">
    <property type="entry name" value="D_2_HYDROXYACID_DH_1"/>
    <property type="match status" value="1"/>
</dbReference>
<comment type="similarity">
    <text evidence="1 3">Belongs to the D-isomer specific 2-hydroxyacid dehydrogenase family.</text>
</comment>
<name>A0ABW2LD69_9BACT</name>
<dbReference type="SUPFAM" id="SSF52283">
    <property type="entry name" value="Formate/glycerate dehydrogenase catalytic domain-like"/>
    <property type="match status" value="1"/>
</dbReference>
<comment type="caution">
    <text evidence="6">The sequence shown here is derived from an EMBL/GenBank/DDBJ whole genome shotgun (WGS) entry which is preliminary data.</text>
</comment>
<feature type="domain" description="D-isomer specific 2-hydroxyacid dehydrogenase NAD-binding" evidence="5">
    <location>
        <begin position="112"/>
        <end position="290"/>
    </location>
</feature>
<dbReference type="SUPFAM" id="SSF51735">
    <property type="entry name" value="NAD(P)-binding Rossmann-fold domains"/>
    <property type="match status" value="1"/>
</dbReference>
<protein>
    <submittedName>
        <fullName evidence="6">NAD(P)-dependent oxidoreductase</fullName>
    </submittedName>
</protein>
<dbReference type="PROSITE" id="PS00671">
    <property type="entry name" value="D_2_HYDROXYACID_DH_3"/>
    <property type="match status" value="1"/>
</dbReference>
<evidence type="ECO:0000256" key="2">
    <source>
        <dbReference type="ARBA" id="ARBA00023002"/>
    </source>
</evidence>
<reference evidence="7" key="1">
    <citation type="journal article" date="2019" name="Int. J. Syst. Evol. Microbiol.">
        <title>The Global Catalogue of Microorganisms (GCM) 10K type strain sequencing project: providing services to taxonomists for standard genome sequencing and annotation.</title>
        <authorList>
            <consortium name="The Broad Institute Genomics Platform"/>
            <consortium name="The Broad Institute Genome Sequencing Center for Infectious Disease"/>
            <person name="Wu L."/>
            <person name="Ma J."/>
        </authorList>
    </citation>
    <scope>NUCLEOTIDE SEQUENCE [LARGE SCALE GENOMIC DNA]</scope>
    <source>
        <strain evidence="7">CGMCC 4.1467</strain>
    </source>
</reference>
<evidence type="ECO:0000313" key="7">
    <source>
        <dbReference type="Proteomes" id="UP001596472"/>
    </source>
</evidence>
<accession>A0ABW2LD69</accession>
<evidence type="ECO:0000313" key="6">
    <source>
        <dbReference type="EMBL" id="MFC7339304.1"/>
    </source>
</evidence>
<dbReference type="InterPro" id="IPR029752">
    <property type="entry name" value="D-isomer_DH_CS1"/>
</dbReference>